<evidence type="ECO:0000313" key="6">
    <source>
        <dbReference type="EMBL" id="MCE2596057.1"/>
    </source>
</evidence>
<name>A0ABS8WCK4_9GAMM</name>
<feature type="domain" description="HPr" evidence="5">
    <location>
        <begin position="3"/>
        <end position="90"/>
    </location>
</feature>
<dbReference type="SUPFAM" id="SSF55594">
    <property type="entry name" value="HPr-like"/>
    <property type="match status" value="1"/>
</dbReference>
<keyword evidence="4" id="KW-0598">Phosphotransferase system</keyword>
<dbReference type="PANTHER" id="PTHR33705:SF2">
    <property type="entry name" value="PHOSPHOCARRIER PROTEIN NPR"/>
    <property type="match status" value="1"/>
</dbReference>
<accession>A0ABS8WCK4</accession>
<comment type="subcellular location">
    <subcellularLocation>
        <location evidence="1">Cytoplasm</location>
    </subcellularLocation>
</comment>
<dbReference type="InterPro" id="IPR000032">
    <property type="entry name" value="HPr-like"/>
</dbReference>
<comment type="similarity">
    <text evidence="2">Belongs to the HPr family.</text>
</comment>
<dbReference type="Proteomes" id="UP001201273">
    <property type="component" value="Unassembled WGS sequence"/>
</dbReference>
<sequence>MPQLEQHITIKNKLGLHARAAVKLAELALKFDAVVTLVHGDKSASAASVMGLLMLETCQGQQIVIQAEGADAECALEAVKQLIEDKFEEEE</sequence>
<proteinExistence type="inferred from homology"/>
<dbReference type="InterPro" id="IPR001020">
    <property type="entry name" value="PTS_HPr_His_P_site"/>
</dbReference>
<evidence type="ECO:0000256" key="1">
    <source>
        <dbReference type="ARBA" id="ARBA00004496"/>
    </source>
</evidence>
<dbReference type="EMBL" id="JAIMJA010000015">
    <property type="protein sequence ID" value="MCE2596057.1"/>
    <property type="molecule type" value="Genomic_DNA"/>
</dbReference>
<dbReference type="InterPro" id="IPR050399">
    <property type="entry name" value="HPr"/>
</dbReference>
<evidence type="ECO:0000256" key="3">
    <source>
        <dbReference type="ARBA" id="ARBA00022490"/>
    </source>
</evidence>
<dbReference type="Pfam" id="PF00381">
    <property type="entry name" value="PTS-HPr"/>
    <property type="match status" value="1"/>
</dbReference>
<comment type="caution">
    <text evidence="6">The sequence shown here is derived from an EMBL/GenBank/DDBJ whole genome shotgun (WGS) entry which is preliminary data.</text>
</comment>
<evidence type="ECO:0000256" key="2">
    <source>
        <dbReference type="ARBA" id="ARBA00010736"/>
    </source>
</evidence>
<dbReference type="PANTHER" id="PTHR33705">
    <property type="entry name" value="PHOSPHOCARRIER PROTEIN HPR"/>
    <property type="match status" value="1"/>
</dbReference>
<dbReference type="Gene3D" id="3.30.1340.10">
    <property type="entry name" value="HPr-like"/>
    <property type="match status" value="1"/>
</dbReference>
<dbReference type="PRINTS" id="PR00107">
    <property type="entry name" value="PHOSPHOCPHPR"/>
</dbReference>
<evidence type="ECO:0000256" key="4">
    <source>
        <dbReference type="ARBA" id="ARBA00022683"/>
    </source>
</evidence>
<dbReference type="InterPro" id="IPR035895">
    <property type="entry name" value="HPr-like_sf"/>
</dbReference>
<gene>
    <name evidence="6" type="ORF">K6Y31_14685</name>
</gene>
<organism evidence="6 7">
    <name type="scientific">Motilimonas cestriensis</name>
    <dbReference type="NCBI Taxonomy" id="2742685"/>
    <lineage>
        <taxon>Bacteria</taxon>
        <taxon>Pseudomonadati</taxon>
        <taxon>Pseudomonadota</taxon>
        <taxon>Gammaproteobacteria</taxon>
        <taxon>Alteromonadales</taxon>
        <taxon>Alteromonadales genera incertae sedis</taxon>
        <taxon>Motilimonas</taxon>
    </lineage>
</organism>
<keyword evidence="7" id="KW-1185">Reference proteome</keyword>
<protein>
    <submittedName>
        <fullName evidence="6">HPr family phosphocarrier protein</fullName>
    </submittedName>
</protein>
<keyword evidence="3" id="KW-0963">Cytoplasm</keyword>
<evidence type="ECO:0000313" key="7">
    <source>
        <dbReference type="Proteomes" id="UP001201273"/>
    </source>
</evidence>
<dbReference type="NCBIfam" id="TIGR01003">
    <property type="entry name" value="PTS_HPr_family"/>
    <property type="match status" value="1"/>
</dbReference>
<dbReference type="PROSITE" id="PS00369">
    <property type="entry name" value="PTS_HPR_HIS"/>
    <property type="match status" value="1"/>
</dbReference>
<evidence type="ECO:0000259" key="5">
    <source>
        <dbReference type="PROSITE" id="PS51350"/>
    </source>
</evidence>
<dbReference type="RefSeq" id="WP_233053714.1">
    <property type="nucleotide sequence ID" value="NZ_JAIMJA010000015.1"/>
</dbReference>
<reference evidence="6 7" key="1">
    <citation type="journal article" date="2022" name="Environ. Microbiol. Rep.">
        <title>Eco-phylogenetic analyses reveal divergent evolution of vitamin B12 metabolism in the marine bacterial family 'Psychromonadaceae'.</title>
        <authorList>
            <person name="Jin X."/>
            <person name="Yang Y."/>
            <person name="Cao H."/>
            <person name="Gao B."/>
            <person name="Zhao Z."/>
        </authorList>
    </citation>
    <scope>NUCLEOTIDE SEQUENCE [LARGE SCALE GENOMIC DNA]</scope>
    <source>
        <strain evidence="6 7">MKS20</strain>
    </source>
</reference>
<dbReference type="PROSITE" id="PS51350">
    <property type="entry name" value="PTS_HPR_DOM"/>
    <property type="match status" value="1"/>
</dbReference>